<keyword evidence="15" id="KW-1015">Disulfide bond</keyword>
<evidence type="ECO:0000259" key="21">
    <source>
        <dbReference type="PROSITE" id="PS51384"/>
    </source>
</evidence>
<keyword evidence="12" id="KW-0560">Oxidoreductase</keyword>
<dbReference type="FunFam" id="3.10.120.10:FF:000016">
    <property type="entry name" value="Nitrate reductase"/>
    <property type="match status" value="1"/>
</dbReference>
<dbReference type="PANTHER" id="PTHR19372">
    <property type="entry name" value="SULFITE REDUCTASE"/>
    <property type="match status" value="1"/>
</dbReference>
<dbReference type="InterPro" id="IPR008335">
    <property type="entry name" value="Mopterin_OxRdtase_euk"/>
</dbReference>
<dbReference type="PIRSF" id="PIRSF000233">
    <property type="entry name" value="Nitr_rd_NADH"/>
    <property type="match status" value="1"/>
</dbReference>
<dbReference type="SUPFAM" id="SSF63380">
    <property type="entry name" value="Riboflavin synthase domain-like"/>
    <property type="match status" value="1"/>
</dbReference>
<comment type="function">
    <text evidence="3 17">Nitrate reductase is a key enzyme involved in the first step of nitrate assimilation in plants, fungi and bacteria.</text>
</comment>
<dbReference type="InterPro" id="IPR001709">
    <property type="entry name" value="Flavoprot_Pyr_Nucl_cyt_Rdtase"/>
</dbReference>
<dbReference type="PROSITE" id="PS50255">
    <property type="entry name" value="CYTOCHROME_B5_2"/>
    <property type="match status" value="1"/>
</dbReference>
<dbReference type="PRINTS" id="PR00371">
    <property type="entry name" value="FPNCR"/>
</dbReference>
<evidence type="ECO:0000313" key="22">
    <source>
        <dbReference type="EMBL" id="KAG0649482.1"/>
    </source>
</evidence>
<dbReference type="Pfam" id="PF00174">
    <property type="entry name" value="Oxidored_molyb"/>
    <property type="match status" value="1"/>
</dbReference>
<dbReference type="InterPro" id="IPR001199">
    <property type="entry name" value="Cyt_B5-like_heme/steroid-bd"/>
</dbReference>
<dbReference type="GO" id="GO:0042128">
    <property type="term" value="P:nitrate assimilation"/>
    <property type="evidence" value="ECO:0007669"/>
    <property type="project" value="UniProtKB-KW"/>
</dbReference>
<dbReference type="PROSITE" id="PS00559">
    <property type="entry name" value="MOLYBDOPTERIN_EUK"/>
    <property type="match status" value="1"/>
</dbReference>
<dbReference type="Pfam" id="PF00173">
    <property type="entry name" value="Cyt-b5"/>
    <property type="match status" value="1"/>
</dbReference>
<dbReference type="Pfam" id="PF03404">
    <property type="entry name" value="Mo-co_dimer"/>
    <property type="match status" value="1"/>
</dbReference>
<dbReference type="InterPro" id="IPR000572">
    <property type="entry name" value="OxRdtase_Mopterin-bd_dom"/>
</dbReference>
<evidence type="ECO:0000256" key="5">
    <source>
        <dbReference type="ARBA" id="ARBA00011738"/>
    </source>
</evidence>
<dbReference type="OrthoDB" id="432685at2759"/>
<dbReference type="Gene3D" id="3.90.420.10">
    <property type="entry name" value="Oxidoreductase, molybdopterin-binding domain"/>
    <property type="match status" value="1"/>
</dbReference>
<evidence type="ECO:0000313" key="23">
    <source>
        <dbReference type="Proteomes" id="UP000785200"/>
    </source>
</evidence>
<name>A0A9P7AXP9_9HELO</name>
<dbReference type="GO" id="GO:0008482">
    <property type="term" value="F:sulfite oxidase activity"/>
    <property type="evidence" value="ECO:0007669"/>
    <property type="project" value="TreeGrafter"/>
</dbReference>
<keyword evidence="9 18" id="KW-0479">Metal-binding</keyword>
<dbReference type="SMART" id="SM01117">
    <property type="entry name" value="Cyt-b5"/>
    <property type="match status" value="1"/>
</dbReference>
<comment type="catalytic activity">
    <reaction evidence="16">
        <text>nitrite + NADP(+) + H2O = nitrate + NADPH + H(+)</text>
        <dbReference type="Rhea" id="RHEA:19061"/>
        <dbReference type="ChEBI" id="CHEBI:15377"/>
        <dbReference type="ChEBI" id="CHEBI:15378"/>
        <dbReference type="ChEBI" id="CHEBI:16301"/>
        <dbReference type="ChEBI" id="CHEBI:17632"/>
        <dbReference type="ChEBI" id="CHEBI:57783"/>
        <dbReference type="ChEBI" id="CHEBI:58349"/>
        <dbReference type="EC" id="1.7.1.3"/>
    </reaction>
</comment>
<keyword evidence="6 18" id="KW-0500">Molybdenum</keyword>
<evidence type="ECO:0000256" key="6">
    <source>
        <dbReference type="ARBA" id="ARBA00022505"/>
    </source>
</evidence>
<keyword evidence="14 17" id="KW-0534">Nitrate assimilation</keyword>
<dbReference type="InterPro" id="IPR022407">
    <property type="entry name" value="OxRdtase_Mopterin_BS"/>
</dbReference>
<dbReference type="PANTHER" id="PTHR19372:SF7">
    <property type="entry name" value="SULFITE OXIDASE, MITOCHONDRIAL"/>
    <property type="match status" value="1"/>
</dbReference>
<comment type="cofactor">
    <cofactor evidence="1">
        <name>heme</name>
        <dbReference type="ChEBI" id="CHEBI:30413"/>
    </cofactor>
</comment>
<dbReference type="GO" id="GO:0043546">
    <property type="term" value="F:molybdopterin cofactor binding"/>
    <property type="evidence" value="ECO:0007669"/>
    <property type="project" value="InterPro"/>
</dbReference>
<evidence type="ECO:0000256" key="14">
    <source>
        <dbReference type="ARBA" id="ARBA00023063"/>
    </source>
</evidence>
<dbReference type="PRINTS" id="PR00406">
    <property type="entry name" value="CYTB5RDTASE"/>
</dbReference>
<evidence type="ECO:0000256" key="12">
    <source>
        <dbReference type="ARBA" id="ARBA00023002"/>
    </source>
</evidence>
<dbReference type="Gene3D" id="2.60.40.650">
    <property type="match status" value="1"/>
</dbReference>
<proteinExistence type="inferred from homology"/>
<evidence type="ECO:0000256" key="18">
    <source>
        <dbReference type="PIRSR" id="PIRSR000233-1"/>
    </source>
</evidence>
<evidence type="ECO:0000256" key="13">
    <source>
        <dbReference type="ARBA" id="ARBA00023004"/>
    </source>
</evidence>
<evidence type="ECO:0000256" key="8">
    <source>
        <dbReference type="ARBA" id="ARBA00022630"/>
    </source>
</evidence>
<gene>
    <name evidence="22" type="ORF">D0Z07_4501</name>
</gene>
<dbReference type="GO" id="GO:0006809">
    <property type="term" value="P:nitric oxide biosynthetic process"/>
    <property type="evidence" value="ECO:0007669"/>
    <property type="project" value="InterPro"/>
</dbReference>
<feature type="domain" description="FAD-binding FR-type" evidence="21">
    <location>
        <begin position="646"/>
        <end position="757"/>
    </location>
</feature>
<feature type="region of interest" description="Disordered" evidence="19">
    <location>
        <begin position="1"/>
        <end position="76"/>
    </location>
</feature>
<evidence type="ECO:0000256" key="15">
    <source>
        <dbReference type="ARBA" id="ARBA00023157"/>
    </source>
</evidence>
<keyword evidence="23" id="KW-1185">Reference proteome</keyword>
<comment type="cofactor">
    <cofactor evidence="18">
        <name>Mo-molybdopterin</name>
        <dbReference type="ChEBI" id="CHEBI:71302"/>
    </cofactor>
    <text evidence="18">Binds 1 Mo-molybdopterin (Mo-MPT) cofactor per subunit.</text>
</comment>
<accession>A0A9P7AXP9</accession>
<dbReference type="FunFam" id="2.40.30.10:FF:000021">
    <property type="entry name" value="NADH-cytochrome b5 reductase"/>
    <property type="match status" value="1"/>
</dbReference>
<dbReference type="GO" id="GO:0030151">
    <property type="term" value="F:molybdenum ion binding"/>
    <property type="evidence" value="ECO:0007669"/>
    <property type="project" value="InterPro"/>
</dbReference>
<dbReference type="InterPro" id="IPR039261">
    <property type="entry name" value="FNR_nucleotide-bd"/>
</dbReference>
<evidence type="ECO:0000256" key="17">
    <source>
        <dbReference type="PIRNR" id="PIRNR000233"/>
    </source>
</evidence>
<dbReference type="SUPFAM" id="SSF52343">
    <property type="entry name" value="Ferredoxin reductase-like, C-terminal NADP-linked domain"/>
    <property type="match status" value="1"/>
</dbReference>
<dbReference type="PRINTS" id="PR00363">
    <property type="entry name" value="CYTOCHROMEB5"/>
</dbReference>
<dbReference type="Gene3D" id="2.40.30.10">
    <property type="entry name" value="Translation factors"/>
    <property type="match status" value="1"/>
</dbReference>
<dbReference type="FunFam" id="3.90.420.10:FF:000005">
    <property type="entry name" value="Nitrate reductase"/>
    <property type="match status" value="1"/>
</dbReference>
<dbReference type="InterPro" id="IPR012137">
    <property type="entry name" value="Nitr_rd_NADH"/>
</dbReference>
<dbReference type="InterPro" id="IPR036400">
    <property type="entry name" value="Cyt_B5-like_heme/steroid_sf"/>
</dbReference>
<evidence type="ECO:0000256" key="7">
    <source>
        <dbReference type="ARBA" id="ARBA00022617"/>
    </source>
</evidence>
<keyword evidence="8" id="KW-0285">Flavoprotein</keyword>
<dbReference type="PROSITE" id="PS51384">
    <property type="entry name" value="FAD_FR"/>
    <property type="match status" value="1"/>
</dbReference>
<dbReference type="PROSITE" id="PS00191">
    <property type="entry name" value="CYTOCHROME_B5_1"/>
    <property type="match status" value="1"/>
</dbReference>
<evidence type="ECO:0000256" key="4">
    <source>
        <dbReference type="ARBA" id="ARBA00006253"/>
    </source>
</evidence>
<feature type="domain" description="Cytochrome b5 heme-binding" evidence="20">
    <location>
        <begin position="544"/>
        <end position="619"/>
    </location>
</feature>
<comment type="caution">
    <text evidence="22">The sequence shown here is derived from an EMBL/GenBank/DDBJ whole genome shotgun (WGS) entry which is preliminary data.</text>
</comment>
<dbReference type="EMBL" id="VNKQ01000008">
    <property type="protein sequence ID" value="KAG0649482.1"/>
    <property type="molecule type" value="Genomic_DNA"/>
</dbReference>
<evidence type="ECO:0000256" key="19">
    <source>
        <dbReference type="SAM" id="MobiDB-lite"/>
    </source>
</evidence>
<dbReference type="Pfam" id="PF00970">
    <property type="entry name" value="FAD_binding_6"/>
    <property type="match status" value="1"/>
</dbReference>
<evidence type="ECO:0000256" key="11">
    <source>
        <dbReference type="ARBA" id="ARBA00022857"/>
    </source>
</evidence>
<dbReference type="InterPro" id="IPR017927">
    <property type="entry name" value="FAD-bd_FR_type"/>
</dbReference>
<dbReference type="GO" id="GO:0020037">
    <property type="term" value="F:heme binding"/>
    <property type="evidence" value="ECO:0007669"/>
    <property type="project" value="InterPro"/>
</dbReference>
<evidence type="ECO:0000256" key="16">
    <source>
        <dbReference type="ARBA" id="ARBA00049155"/>
    </source>
</evidence>
<keyword evidence="13" id="KW-0408">Iron</keyword>
<feature type="binding site" evidence="18">
    <location>
        <position position="176"/>
    </location>
    <ligand>
        <name>Mo-molybdopterin</name>
        <dbReference type="ChEBI" id="CHEBI:71302"/>
    </ligand>
    <ligandPart>
        <name>Mo</name>
        <dbReference type="ChEBI" id="CHEBI:28685"/>
    </ligandPart>
</feature>
<evidence type="ECO:0000256" key="10">
    <source>
        <dbReference type="ARBA" id="ARBA00022827"/>
    </source>
</evidence>
<dbReference type="InterPro" id="IPR018506">
    <property type="entry name" value="Cyt_B5_heme-BS"/>
</dbReference>
<dbReference type="SUPFAM" id="SSF81296">
    <property type="entry name" value="E set domains"/>
    <property type="match status" value="1"/>
</dbReference>
<dbReference type="InterPro" id="IPR036374">
    <property type="entry name" value="OxRdtase_Mopterin-bd_sf"/>
</dbReference>
<dbReference type="InterPro" id="IPR014756">
    <property type="entry name" value="Ig_E-set"/>
</dbReference>
<dbReference type="InterPro" id="IPR005066">
    <property type="entry name" value="MoCF_OxRdtse_dimer"/>
</dbReference>
<dbReference type="Gene3D" id="3.40.50.80">
    <property type="entry name" value="Nucleotide-binding domain of ferredoxin-NADP reductase (FNR) module"/>
    <property type="match status" value="1"/>
</dbReference>
<dbReference type="SUPFAM" id="SSF56524">
    <property type="entry name" value="Oxidoreductase molybdopterin-binding domain"/>
    <property type="match status" value="1"/>
</dbReference>
<keyword evidence="7" id="KW-0349">Heme</keyword>
<protein>
    <recommendedName>
        <fullName evidence="17">Nitrate reductase</fullName>
    </recommendedName>
</protein>
<dbReference type="SUPFAM" id="SSF55856">
    <property type="entry name" value="Cytochrome b5-like heme/steroid binding domain"/>
    <property type="match status" value="1"/>
</dbReference>
<evidence type="ECO:0000256" key="9">
    <source>
        <dbReference type="ARBA" id="ARBA00022723"/>
    </source>
</evidence>
<dbReference type="InterPro" id="IPR008333">
    <property type="entry name" value="Cbr1-like_FAD-bd_dom"/>
</dbReference>
<reference evidence="22" key="1">
    <citation type="submission" date="2019-07" db="EMBL/GenBank/DDBJ databases">
        <title>Hyphodiscus hymeniophilus genome sequencing and assembly.</title>
        <authorList>
            <person name="Kramer G."/>
            <person name="Nodwell J."/>
        </authorList>
    </citation>
    <scope>NUCLEOTIDE SEQUENCE</scope>
    <source>
        <strain evidence="22">ATCC 34498</strain>
    </source>
</reference>
<dbReference type="PRINTS" id="PR00407">
    <property type="entry name" value="EUMOPTERIN"/>
</dbReference>
<dbReference type="GO" id="GO:0006790">
    <property type="term" value="P:sulfur compound metabolic process"/>
    <property type="evidence" value="ECO:0007669"/>
    <property type="project" value="TreeGrafter"/>
</dbReference>
<comment type="cofactor">
    <cofactor evidence="2">
        <name>FAD</name>
        <dbReference type="ChEBI" id="CHEBI:57692"/>
    </cofactor>
</comment>
<dbReference type="Pfam" id="PF00175">
    <property type="entry name" value="NAD_binding_1"/>
    <property type="match status" value="1"/>
</dbReference>
<dbReference type="CDD" id="cd06183">
    <property type="entry name" value="cyt_b5_reduct_like"/>
    <property type="match status" value="1"/>
</dbReference>
<evidence type="ECO:0000259" key="20">
    <source>
        <dbReference type="PROSITE" id="PS50255"/>
    </source>
</evidence>
<evidence type="ECO:0000256" key="3">
    <source>
        <dbReference type="ARBA" id="ARBA00003838"/>
    </source>
</evidence>
<keyword evidence="10" id="KW-0274">FAD</keyword>
<evidence type="ECO:0000256" key="1">
    <source>
        <dbReference type="ARBA" id="ARBA00001971"/>
    </source>
</evidence>
<comment type="subunit">
    <text evidence="5">Homodimer.</text>
</comment>
<keyword evidence="11" id="KW-0521">NADP</keyword>
<sequence>MKFDISSQPEPIKHKSTDSFGTESAAAAPQSPPTPPKSEEDSGDSSGETLSTKTSKSLPEGGYPLPPPTNPPIKVLKEDLKTPDSHVPRDPRLIRLTGIHPFNVEPPLSALYDEGFLTSPELFYVRNHGPVPEVDDASIPDWEFSIEGLVKKPFTMTLRQLLVDYEQITVPITLVCAGNRRKEQNQVRKSKGFSWGAAGVSTALWTGVPMLELLKRAMPLRRAKYVSMEGADKLPNGYYGTSVKLNWAMDPNRGILVAHKMNGEMLRPDHGKPLRCVVPGQIGGRSVKWLKKLIVTADPSDNWYHIYDNRVLPTMVSPDQSANEPKWWKDERYAIYDLSTNSVTAYPAHEEQICLVNAPVFYKVRGYAYGGGGRRITRVEITLDKGRSWALANIRYHEDDYRYNIDDNEMLYGGKLDMGWRETCFAWCFWDIDLKVEDMATSSDIMVRAMDESMNVQPRDMYWSVLGMMNNPWFRVAIAKEGEFLRFEHPTQPALMPGGWMERVKAKGGDLANGFWGEKVDGEGEKGAIVEEQTEIKMTNDSVDRKVLIDELRTHNTDAEPWFVVNGQVYDGTAFLEGHPGGATSIIGAAGQDATDEFMAIHSETAKGMMPNYHIGSLDEKARTILATGETAFESTGPRPIFLQPKAWTKAILSTKTQISSDTRIFSFALEHEDQVIGLPTGQHLMIRLRDPVTREAIIRSYTPMSEKDDKGVLRILVKVYFDTIERPGGKMTKALDSIPIGHFVEFKGPIGKFEYLGKGKCEIGGKPRTIKKFIMICGGSGITPIFQVLRAILKNKEDMTRCLVLDGNRLEEDILCREDMELLLKGNEDRCRLLHLLSKASDSWTGLRGRIGKDLLENEVGNYNGKNGEELVLICGPGALEKSVHGFLNAMGWKDEDLLFF</sequence>
<dbReference type="InterPro" id="IPR001433">
    <property type="entry name" value="OxRdtase_FAD/NAD-bd"/>
</dbReference>
<dbReference type="AlphaFoldDB" id="A0A9P7AXP9"/>
<dbReference type="Gene3D" id="3.10.120.10">
    <property type="entry name" value="Cytochrome b5-like heme/steroid binding domain"/>
    <property type="match status" value="1"/>
</dbReference>
<dbReference type="InterPro" id="IPR017938">
    <property type="entry name" value="Riboflavin_synthase-like_b-brl"/>
</dbReference>
<comment type="similarity">
    <text evidence="4 17">Belongs to the nitrate reductase family.</text>
</comment>
<evidence type="ECO:0000256" key="2">
    <source>
        <dbReference type="ARBA" id="ARBA00001974"/>
    </source>
</evidence>
<dbReference type="GO" id="GO:0050464">
    <property type="term" value="F:nitrate reductase (NADPH) activity"/>
    <property type="evidence" value="ECO:0007669"/>
    <property type="project" value="UniProtKB-EC"/>
</dbReference>
<organism evidence="22 23">
    <name type="scientific">Hyphodiscus hymeniophilus</name>
    <dbReference type="NCBI Taxonomy" id="353542"/>
    <lineage>
        <taxon>Eukaryota</taxon>
        <taxon>Fungi</taxon>
        <taxon>Dikarya</taxon>
        <taxon>Ascomycota</taxon>
        <taxon>Pezizomycotina</taxon>
        <taxon>Leotiomycetes</taxon>
        <taxon>Helotiales</taxon>
        <taxon>Hyphodiscaceae</taxon>
        <taxon>Hyphodiscus</taxon>
    </lineage>
</organism>
<dbReference type="Proteomes" id="UP000785200">
    <property type="component" value="Unassembled WGS sequence"/>
</dbReference>